<dbReference type="AlphaFoldDB" id="A0A1S2N3E3"/>
<accession>A0A1S2N3E3</accession>
<evidence type="ECO:0000313" key="1">
    <source>
        <dbReference type="EMBL" id="OIJ39608.1"/>
    </source>
</evidence>
<evidence type="ECO:0000313" key="2">
    <source>
        <dbReference type="Proteomes" id="UP000180246"/>
    </source>
</evidence>
<protein>
    <submittedName>
        <fullName evidence="1">Putative rhs element Vgr protein</fullName>
    </submittedName>
</protein>
<gene>
    <name evidence="1" type="ORF">LO55_2556</name>
</gene>
<comment type="caution">
    <text evidence="1">The sequence shown here is derived from an EMBL/GenBank/DDBJ whole genome shotgun (WGS) entry which is preliminary data.</text>
</comment>
<dbReference type="EMBL" id="JRYB01000001">
    <property type="protein sequence ID" value="OIJ39608.1"/>
    <property type="molecule type" value="Genomic_DNA"/>
</dbReference>
<organism evidence="1 2">
    <name type="scientific">Massilia timonae</name>
    <dbReference type="NCBI Taxonomy" id="47229"/>
    <lineage>
        <taxon>Bacteria</taxon>
        <taxon>Pseudomonadati</taxon>
        <taxon>Pseudomonadota</taxon>
        <taxon>Betaproteobacteria</taxon>
        <taxon>Burkholderiales</taxon>
        <taxon>Oxalobacteraceae</taxon>
        <taxon>Telluria group</taxon>
        <taxon>Massilia</taxon>
    </lineage>
</organism>
<dbReference type="Proteomes" id="UP000180246">
    <property type="component" value="Unassembled WGS sequence"/>
</dbReference>
<proteinExistence type="predicted"/>
<name>A0A1S2N3E3_9BURK</name>
<sequence length="171" mass="19749">MARLLFKDSVDYRRVRVHARRYMPFQPKNCCMTPNGSLYFHRSCFLPDYTRGDPPAVHWYLHEMVHVWQHQLGYAVRLRGAVRVGLPYHYELAPGKTLADYNMEAQGDLLADYFSLKHLRSSAAMRQRRYAGSLVLYEEVLAGFLADPSSVANLPRDWGRCLLATVPKSQD</sequence>
<reference evidence="1 2" key="1">
    <citation type="submission" date="2014-10" db="EMBL/GenBank/DDBJ databases">
        <authorList>
            <person name="Seo M.-J."/>
            <person name="Seok Y.J."/>
            <person name="Cha I.-T."/>
        </authorList>
    </citation>
    <scope>NUCLEOTIDE SEQUENCE [LARGE SCALE GENOMIC DNA]</scope>
    <source>
        <strain evidence="1 2">NEU</strain>
    </source>
</reference>